<dbReference type="PROSITE" id="PS00463">
    <property type="entry name" value="ZN2_CY6_FUNGAL_1"/>
    <property type="match status" value="1"/>
</dbReference>
<feature type="region of interest" description="Disordered" evidence="7">
    <location>
        <begin position="62"/>
        <end position="92"/>
    </location>
</feature>
<evidence type="ECO:0000256" key="3">
    <source>
        <dbReference type="ARBA" id="ARBA00023015"/>
    </source>
</evidence>
<dbReference type="STRING" id="215243.A0A0D2DVG9"/>
<dbReference type="VEuPathDB" id="FungiDB:PV06_08101"/>
<keyword evidence="5" id="KW-0804">Transcription</keyword>
<evidence type="ECO:0000313" key="9">
    <source>
        <dbReference type="EMBL" id="KIW39494.1"/>
    </source>
</evidence>
<dbReference type="Proteomes" id="UP000053342">
    <property type="component" value="Unassembled WGS sequence"/>
</dbReference>
<reference evidence="9 10" key="1">
    <citation type="submission" date="2015-01" db="EMBL/GenBank/DDBJ databases">
        <title>The Genome Sequence of Exophiala oligosperma CBS72588.</title>
        <authorList>
            <consortium name="The Broad Institute Genomics Platform"/>
            <person name="Cuomo C."/>
            <person name="de Hoog S."/>
            <person name="Gorbushina A."/>
            <person name="Stielow B."/>
            <person name="Teixiera M."/>
            <person name="Abouelleil A."/>
            <person name="Chapman S.B."/>
            <person name="Priest M."/>
            <person name="Young S.K."/>
            <person name="Wortman J."/>
            <person name="Nusbaum C."/>
            <person name="Birren B."/>
        </authorList>
    </citation>
    <scope>NUCLEOTIDE SEQUENCE [LARGE SCALE GENOMIC DNA]</scope>
    <source>
        <strain evidence="9 10">CBS 72588</strain>
    </source>
</reference>
<evidence type="ECO:0000256" key="1">
    <source>
        <dbReference type="ARBA" id="ARBA00004123"/>
    </source>
</evidence>
<dbReference type="InterPro" id="IPR036864">
    <property type="entry name" value="Zn2-C6_fun-type_DNA-bd_sf"/>
</dbReference>
<dbReference type="AlphaFoldDB" id="A0A0D2DVG9"/>
<dbReference type="InterPro" id="IPR007219">
    <property type="entry name" value="XnlR_reg_dom"/>
</dbReference>
<dbReference type="GO" id="GO:0005634">
    <property type="term" value="C:nucleus"/>
    <property type="evidence" value="ECO:0007669"/>
    <property type="project" value="UniProtKB-SubCell"/>
</dbReference>
<gene>
    <name evidence="9" type="ORF">PV06_08101</name>
</gene>
<dbReference type="InterPro" id="IPR001138">
    <property type="entry name" value="Zn2Cys6_DnaBD"/>
</dbReference>
<keyword evidence="3" id="KW-0805">Transcription regulation</keyword>
<comment type="subcellular location">
    <subcellularLocation>
        <location evidence="1">Nucleus</location>
    </subcellularLocation>
</comment>
<dbReference type="Pfam" id="PF00172">
    <property type="entry name" value="Zn_clus"/>
    <property type="match status" value="1"/>
</dbReference>
<evidence type="ECO:0000256" key="6">
    <source>
        <dbReference type="ARBA" id="ARBA00023242"/>
    </source>
</evidence>
<dbReference type="PANTHER" id="PTHR47338:SF5">
    <property type="entry name" value="ZN(II)2CYS6 TRANSCRIPTION FACTOR (EUROFUNG)"/>
    <property type="match status" value="1"/>
</dbReference>
<accession>A0A0D2DVG9</accession>
<dbReference type="PANTHER" id="PTHR47338">
    <property type="entry name" value="ZN(II)2CYS6 TRANSCRIPTION FACTOR (EUROFUNG)-RELATED"/>
    <property type="match status" value="1"/>
</dbReference>
<dbReference type="RefSeq" id="XP_016259710.1">
    <property type="nucleotide sequence ID" value="XM_016409402.1"/>
</dbReference>
<keyword evidence="10" id="KW-1185">Reference proteome</keyword>
<dbReference type="PROSITE" id="PS50048">
    <property type="entry name" value="ZN2_CY6_FUNGAL_2"/>
    <property type="match status" value="1"/>
</dbReference>
<evidence type="ECO:0000256" key="4">
    <source>
        <dbReference type="ARBA" id="ARBA00023125"/>
    </source>
</evidence>
<name>A0A0D2DVG9_9EURO</name>
<keyword evidence="4" id="KW-0238">DNA-binding</keyword>
<dbReference type="GO" id="GO:0003677">
    <property type="term" value="F:DNA binding"/>
    <property type="evidence" value="ECO:0007669"/>
    <property type="project" value="UniProtKB-KW"/>
</dbReference>
<sequence length="734" mass="81483">MSGLDLSRTACTRCRDQKLKCSREYPICLRCRRLHGHCVYPRPHDRSRQRAERALADASTLLESTQTRKSHLEPQPSQGDFPSSDLIRQHSSQHEQAHPGFFILPGQHGRTRVDVHVSPKSTEGLRTVADIPSDSYPHQLRDAQYNRDNDQADHTPRSGDPSLPPLSAGLGLLEIYFSRVYNASLLFWKPLLFQQYVEGKIPAFLLRAIFALSALFVGSDQRNLEGYSELRALGAFRHRSLPWAQAAAREACSLATLDPSLEVVQTLECLTLYWFGTGQSKSGDLSLALAYRCCCVLGFNQSKSSRSESPKASLDAELQRRCLWACWASMCIVAAPEPYLRCWGSEVAKVPLPARIDREASGIKIRHKQYLDANWVPHDIQGLGEVDHMLPTAAVLMKMVGVWAKVQLFALDRQASDPSSKLEEPGALATWAASVHASISLAQRQKILDEAELGDVFDEAHLLFMCDALHSLSQITVYSTMVPLFCGLTAQTTVDSSLAQSSASVVVENAWLFANQLKTYRESRRDATYMCPLIGHCAFTSAAVLLTFEFGRRKNGSDGFIPGLESVDTVLPVVQTNVKILDELCRYWEVLRRPFDKILAALESLTASAGARISSPSVYSDRPTRQRPLQALEAPFPTNQLHTPSQPSHGLQEQPHTNTDMPLQPPSANIGPQQAIDCLSFNNEPQASSGEILHDSNTLGMDDWWNSSFTDAGYENLAVLEPMMLLRGNWDGLQ</sequence>
<proteinExistence type="predicted"/>
<dbReference type="GO" id="GO:0000981">
    <property type="term" value="F:DNA-binding transcription factor activity, RNA polymerase II-specific"/>
    <property type="evidence" value="ECO:0007669"/>
    <property type="project" value="InterPro"/>
</dbReference>
<dbReference type="SUPFAM" id="SSF57701">
    <property type="entry name" value="Zn2/Cys6 DNA-binding domain"/>
    <property type="match status" value="1"/>
</dbReference>
<dbReference type="GO" id="GO:0006351">
    <property type="term" value="P:DNA-templated transcription"/>
    <property type="evidence" value="ECO:0007669"/>
    <property type="project" value="InterPro"/>
</dbReference>
<dbReference type="OrthoDB" id="4116254at2759"/>
<organism evidence="9 10">
    <name type="scientific">Exophiala oligosperma</name>
    <dbReference type="NCBI Taxonomy" id="215243"/>
    <lineage>
        <taxon>Eukaryota</taxon>
        <taxon>Fungi</taxon>
        <taxon>Dikarya</taxon>
        <taxon>Ascomycota</taxon>
        <taxon>Pezizomycotina</taxon>
        <taxon>Eurotiomycetes</taxon>
        <taxon>Chaetothyriomycetidae</taxon>
        <taxon>Chaetothyriales</taxon>
        <taxon>Herpotrichiellaceae</taxon>
        <taxon>Exophiala</taxon>
    </lineage>
</organism>
<dbReference type="Gene3D" id="4.10.240.10">
    <property type="entry name" value="Zn(2)-C6 fungal-type DNA-binding domain"/>
    <property type="match status" value="1"/>
</dbReference>
<dbReference type="CDD" id="cd12148">
    <property type="entry name" value="fungal_TF_MHR"/>
    <property type="match status" value="1"/>
</dbReference>
<dbReference type="Pfam" id="PF04082">
    <property type="entry name" value="Fungal_trans"/>
    <property type="match status" value="1"/>
</dbReference>
<keyword evidence="6" id="KW-0539">Nucleus</keyword>
<evidence type="ECO:0000256" key="5">
    <source>
        <dbReference type="ARBA" id="ARBA00023163"/>
    </source>
</evidence>
<evidence type="ECO:0000259" key="8">
    <source>
        <dbReference type="PROSITE" id="PS50048"/>
    </source>
</evidence>
<dbReference type="GO" id="GO:0008270">
    <property type="term" value="F:zinc ion binding"/>
    <property type="evidence" value="ECO:0007669"/>
    <property type="project" value="InterPro"/>
</dbReference>
<protein>
    <recommendedName>
        <fullName evidence="8">Zn(2)-C6 fungal-type domain-containing protein</fullName>
    </recommendedName>
</protein>
<evidence type="ECO:0000313" key="10">
    <source>
        <dbReference type="Proteomes" id="UP000053342"/>
    </source>
</evidence>
<dbReference type="HOGENOM" id="CLU_022616_0_0_1"/>
<dbReference type="CDD" id="cd00067">
    <property type="entry name" value="GAL4"/>
    <property type="match status" value="1"/>
</dbReference>
<dbReference type="SMART" id="SM00066">
    <property type="entry name" value="GAL4"/>
    <property type="match status" value="1"/>
</dbReference>
<evidence type="ECO:0000256" key="2">
    <source>
        <dbReference type="ARBA" id="ARBA00022723"/>
    </source>
</evidence>
<feature type="domain" description="Zn(2)-C6 fungal-type" evidence="8">
    <location>
        <begin position="10"/>
        <end position="40"/>
    </location>
</feature>
<feature type="region of interest" description="Disordered" evidence="7">
    <location>
        <begin position="637"/>
        <end position="665"/>
    </location>
</feature>
<dbReference type="GeneID" id="27360175"/>
<evidence type="ECO:0000256" key="7">
    <source>
        <dbReference type="SAM" id="MobiDB-lite"/>
    </source>
</evidence>
<dbReference type="EMBL" id="KN847339">
    <property type="protein sequence ID" value="KIW39494.1"/>
    <property type="molecule type" value="Genomic_DNA"/>
</dbReference>
<dbReference type="InterPro" id="IPR050815">
    <property type="entry name" value="TF_fung"/>
</dbReference>
<keyword evidence="2" id="KW-0479">Metal-binding</keyword>